<evidence type="ECO:0000313" key="3">
    <source>
        <dbReference type="Proteomes" id="UP000799770"/>
    </source>
</evidence>
<sequence length="166" mass="18583">MKAGVDDYSGGTLSRFVLYTLINHQCNMTGNDKVVSDQSSRVSHSDRSDVLFDLGHVTSHLSQHLQRSVSKTFPRPKCLPHIRHSYDPYLALFAQAHGPCTPSDFATNHPPSKYTQPRSVTERPSHASNILMRKDAHGLDSDQMQQGTDGADIGKDWPNARQEDRR</sequence>
<feature type="region of interest" description="Disordered" evidence="1">
    <location>
        <begin position="103"/>
        <end position="166"/>
    </location>
</feature>
<evidence type="ECO:0000313" key="2">
    <source>
        <dbReference type="EMBL" id="KAF2117250.1"/>
    </source>
</evidence>
<protein>
    <submittedName>
        <fullName evidence="2">Uncharacterized protein</fullName>
    </submittedName>
</protein>
<dbReference type="AlphaFoldDB" id="A0A6A5ZCM5"/>
<feature type="compositionally biased region" description="Polar residues" evidence="1">
    <location>
        <begin position="104"/>
        <end position="119"/>
    </location>
</feature>
<name>A0A6A5ZCM5_9PLEO</name>
<gene>
    <name evidence="2" type="ORF">BDV96DRAFT_22158</name>
</gene>
<dbReference type="Proteomes" id="UP000799770">
    <property type="component" value="Unassembled WGS sequence"/>
</dbReference>
<organism evidence="2 3">
    <name type="scientific">Lophiotrema nucula</name>
    <dbReference type="NCBI Taxonomy" id="690887"/>
    <lineage>
        <taxon>Eukaryota</taxon>
        <taxon>Fungi</taxon>
        <taxon>Dikarya</taxon>
        <taxon>Ascomycota</taxon>
        <taxon>Pezizomycotina</taxon>
        <taxon>Dothideomycetes</taxon>
        <taxon>Pleosporomycetidae</taxon>
        <taxon>Pleosporales</taxon>
        <taxon>Lophiotremataceae</taxon>
        <taxon>Lophiotrema</taxon>
    </lineage>
</organism>
<accession>A0A6A5ZCM5</accession>
<dbReference type="EMBL" id="ML977319">
    <property type="protein sequence ID" value="KAF2117250.1"/>
    <property type="molecule type" value="Genomic_DNA"/>
</dbReference>
<evidence type="ECO:0000256" key="1">
    <source>
        <dbReference type="SAM" id="MobiDB-lite"/>
    </source>
</evidence>
<reference evidence="2" key="1">
    <citation type="journal article" date="2020" name="Stud. Mycol.">
        <title>101 Dothideomycetes genomes: a test case for predicting lifestyles and emergence of pathogens.</title>
        <authorList>
            <person name="Haridas S."/>
            <person name="Albert R."/>
            <person name="Binder M."/>
            <person name="Bloem J."/>
            <person name="Labutti K."/>
            <person name="Salamov A."/>
            <person name="Andreopoulos B."/>
            <person name="Baker S."/>
            <person name="Barry K."/>
            <person name="Bills G."/>
            <person name="Bluhm B."/>
            <person name="Cannon C."/>
            <person name="Castanera R."/>
            <person name="Culley D."/>
            <person name="Daum C."/>
            <person name="Ezra D."/>
            <person name="Gonzalez J."/>
            <person name="Henrissat B."/>
            <person name="Kuo A."/>
            <person name="Liang C."/>
            <person name="Lipzen A."/>
            <person name="Lutzoni F."/>
            <person name="Magnuson J."/>
            <person name="Mondo S."/>
            <person name="Nolan M."/>
            <person name="Ohm R."/>
            <person name="Pangilinan J."/>
            <person name="Park H.-J."/>
            <person name="Ramirez L."/>
            <person name="Alfaro M."/>
            <person name="Sun H."/>
            <person name="Tritt A."/>
            <person name="Yoshinaga Y."/>
            <person name="Zwiers L.-H."/>
            <person name="Turgeon B."/>
            <person name="Goodwin S."/>
            <person name="Spatafora J."/>
            <person name="Crous P."/>
            <person name="Grigoriev I."/>
        </authorList>
    </citation>
    <scope>NUCLEOTIDE SEQUENCE</scope>
    <source>
        <strain evidence="2">CBS 627.86</strain>
    </source>
</reference>
<proteinExistence type="predicted"/>
<keyword evidence="3" id="KW-1185">Reference proteome</keyword>